<keyword evidence="1" id="KW-0472">Membrane</keyword>
<dbReference type="HOGENOM" id="CLU_123701_0_0_2"/>
<keyword evidence="3" id="KW-1185">Reference proteome</keyword>
<protein>
    <submittedName>
        <fullName evidence="2">Uncharacterized protein</fullName>
    </submittedName>
</protein>
<reference evidence="2 3" key="2">
    <citation type="journal article" date="2016" name="ISME J.">
        <title>Physiological and genomic characterization of two novel marine thaumarchaeal strains indicates niche differentiation.</title>
        <authorList>
            <person name="Bayer B."/>
            <person name="Vojvoda J."/>
            <person name="Offre P."/>
            <person name="Alves R.J."/>
            <person name="Elisabeth N.H."/>
            <person name="Garcia J.A."/>
            <person name="Volland J.M."/>
            <person name="Srivastava A."/>
            <person name="Schleper C."/>
            <person name="Herndl G.J."/>
        </authorList>
    </citation>
    <scope>NUCLEOTIDE SEQUENCE [LARGE SCALE GENOMIC DNA]</scope>
    <source>
        <strain evidence="2 3">D3C</strain>
    </source>
</reference>
<reference evidence="2 3" key="3">
    <citation type="journal article" date="2019" name="Int. J. Syst. Evol. Microbiol.">
        <title>Nitrosopumilus adriaticus sp. nov. and Nitrosopumilus piranensis sp. nov., two ammonia-oxidizing archaea from the Adriatic Sea and members of the class Nitrososphaeria.</title>
        <authorList>
            <person name="Bayer B."/>
            <person name="Vojvoda J."/>
            <person name="Reinthaler T."/>
            <person name="Reyes C."/>
            <person name="Pinto M."/>
            <person name="Herndl G.J."/>
        </authorList>
    </citation>
    <scope>NUCLEOTIDE SEQUENCE [LARGE SCALE GENOMIC DNA]</scope>
    <source>
        <strain evidence="2 3">D3C</strain>
    </source>
</reference>
<feature type="transmembrane region" description="Helical" evidence="1">
    <location>
        <begin position="15"/>
        <end position="36"/>
    </location>
</feature>
<reference evidence="3" key="1">
    <citation type="submission" date="2015-02" db="EMBL/GenBank/DDBJ databases">
        <title>Characterization of two novel Thaumarchaeota isolated from the Northern Adriatic Sea.</title>
        <authorList>
            <person name="Bayer B."/>
            <person name="Vojvoda J."/>
            <person name="Offre P."/>
            <person name="Srivastava A."/>
            <person name="Elisabeth N."/>
            <person name="Garcia J.A.L."/>
            <person name="Schleper C."/>
            <person name="Herndl G.J."/>
        </authorList>
    </citation>
    <scope>NUCLEOTIDE SEQUENCE [LARGE SCALE GENOMIC DNA]</scope>
    <source>
        <strain evidence="3">D3C</strain>
    </source>
</reference>
<sequence length="166" mass="18715">MRKTKYTQLKQNDKILIIAGLVAGMIGLAVMIGFIGQGNVRHVSIFWTEKVEQTVVFQEVGGETQIKAIKGVKGDDNPTLISRTAFAYVLTVINNGTTHHRLYIDGFNVQTDLLEPGEQDTITIYPDKEGEFTYYDKRQYLEPLGKIKIFSVVPSDEFTGIWKDLI</sequence>
<dbReference type="InterPro" id="IPR008972">
    <property type="entry name" value="Cupredoxin"/>
</dbReference>
<accession>A0A0C5BY45</accession>
<evidence type="ECO:0000313" key="2">
    <source>
        <dbReference type="EMBL" id="AJM93241.1"/>
    </source>
</evidence>
<dbReference type="SUPFAM" id="SSF49503">
    <property type="entry name" value="Cupredoxins"/>
    <property type="match status" value="1"/>
</dbReference>
<dbReference type="EMBL" id="CP010868">
    <property type="protein sequence ID" value="AJM93241.1"/>
    <property type="molecule type" value="Genomic_DNA"/>
</dbReference>
<dbReference type="PATRIC" id="fig|1582439.9.peg.2104"/>
<proteinExistence type="predicted"/>
<keyword evidence="1" id="KW-0812">Transmembrane</keyword>
<dbReference type="Gene3D" id="2.60.40.420">
    <property type="entry name" value="Cupredoxins - blue copper proteins"/>
    <property type="match status" value="1"/>
</dbReference>
<organism evidence="2 3">
    <name type="scientific">Nitrosopumilus piranensis</name>
    <dbReference type="NCBI Taxonomy" id="1582439"/>
    <lineage>
        <taxon>Archaea</taxon>
        <taxon>Nitrososphaerota</taxon>
        <taxon>Nitrososphaeria</taxon>
        <taxon>Nitrosopumilales</taxon>
        <taxon>Nitrosopumilaceae</taxon>
        <taxon>Nitrosopumilus</taxon>
    </lineage>
</organism>
<dbReference type="Proteomes" id="UP000032027">
    <property type="component" value="Chromosome"/>
</dbReference>
<dbReference type="AlphaFoldDB" id="A0A0C5BY45"/>
<keyword evidence="1" id="KW-1133">Transmembrane helix</keyword>
<evidence type="ECO:0000313" key="3">
    <source>
        <dbReference type="Proteomes" id="UP000032027"/>
    </source>
</evidence>
<name>A0A0C5BY45_9ARCH</name>
<gene>
    <name evidence="2" type="ORF">NPIRD3C_2031</name>
</gene>
<dbReference type="KEGG" id="nid:NPIRD3C_2031"/>
<evidence type="ECO:0000256" key="1">
    <source>
        <dbReference type="SAM" id="Phobius"/>
    </source>
</evidence>